<gene>
    <name evidence="1" type="ORF">O6H91_16G053700</name>
</gene>
<name>A0ACC2BCB6_DIPCM</name>
<evidence type="ECO:0000313" key="2">
    <source>
        <dbReference type="Proteomes" id="UP001162992"/>
    </source>
</evidence>
<keyword evidence="2" id="KW-1185">Reference proteome</keyword>
<dbReference type="Proteomes" id="UP001162992">
    <property type="component" value="Chromosome 16"/>
</dbReference>
<reference evidence="2" key="1">
    <citation type="journal article" date="2024" name="Proc. Natl. Acad. Sci. U.S.A.">
        <title>Extraordinary preservation of gene collinearity over three hundred million years revealed in homosporous lycophytes.</title>
        <authorList>
            <person name="Li C."/>
            <person name="Wickell D."/>
            <person name="Kuo L.Y."/>
            <person name="Chen X."/>
            <person name="Nie B."/>
            <person name="Liao X."/>
            <person name="Peng D."/>
            <person name="Ji J."/>
            <person name="Jenkins J."/>
            <person name="Williams M."/>
            <person name="Shu S."/>
            <person name="Plott C."/>
            <person name="Barry K."/>
            <person name="Rajasekar S."/>
            <person name="Grimwood J."/>
            <person name="Han X."/>
            <person name="Sun S."/>
            <person name="Hou Z."/>
            <person name="He W."/>
            <person name="Dai G."/>
            <person name="Sun C."/>
            <person name="Schmutz J."/>
            <person name="Leebens-Mack J.H."/>
            <person name="Li F.W."/>
            <person name="Wang L."/>
        </authorList>
    </citation>
    <scope>NUCLEOTIDE SEQUENCE [LARGE SCALE GENOMIC DNA]</scope>
    <source>
        <strain evidence="2">cv. PW_Plant_1</strain>
    </source>
</reference>
<organism evidence="1 2">
    <name type="scientific">Diphasiastrum complanatum</name>
    <name type="common">Issler's clubmoss</name>
    <name type="synonym">Lycopodium complanatum</name>
    <dbReference type="NCBI Taxonomy" id="34168"/>
    <lineage>
        <taxon>Eukaryota</taxon>
        <taxon>Viridiplantae</taxon>
        <taxon>Streptophyta</taxon>
        <taxon>Embryophyta</taxon>
        <taxon>Tracheophyta</taxon>
        <taxon>Lycopodiopsida</taxon>
        <taxon>Lycopodiales</taxon>
        <taxon>Lycopodiaceae</taxon>
        <taxon>Lycopodioideae</taxon>
        <taxon>Diphasiastrum</taxon>
    </lineage>
</organism>
<protein>
    <submittedName>
        <fullName evidence="1">Uncharacterized protein</fullName>
    </submittedName>
</protein>
<evidence type="ECO:0000313" key="1">
    <source>
        <dbReference type="EMBL" id="KAJ7527418.1"/>
    </source>
</evidence>
<accession>A0ACC2BCB6</accession>
<comment type="caution">
    <text evidence="1">The sequence shown here is derived from an EMBL/GenBank/DDBJ whole genome shotgun (WGS) entry which is preliminary data.</text>
</comment>
<proteinExistence type="predicted"/>
<sequence length="1141" mass="129618">MATNSSYVRIGVGDESANSALGDPTGNKDEWIFDELPKANIVNVYRSENIAHFQLVYSIEVKYKQFKWSLQRKATQLFLLHFALKKRALLEDLQEKQEQVKDWVNSLGLGDNSTVGFQQHEDDGQGELSPTVRRDVPSIAALPVMRPTLGRLPTICERAMSAMQNYLNHFLKTLDIVNTREVCKFLEVSKLSFALEYGPKKLREGYVMVKHLSKIHPEAVVGCSCFSCCRSKNWQKVWAVLKPGFLAFLEDPFIAKPLDIIIFDVLADGSAEGHISLAKLSKERNPLAFGFVVTCGNRTVKVRTKHAGAARDWVAAINDAGLRPPEGWCHPHRFGSFAPPRGIVPDSSEAQWFVDGKAAFEAIASAIEDAKSQIFIAGWWLCPELYMRRPFAMFESSRLDSLLEAKAKEGVQVYVLLYKEVALALKINSLYSKRRLLAIHENIRVLRFPDHFASGVYLWSHHEKLVIVDQHVSFLGGLDLCFGRYDTPQHVLHDYPPTIWPGKDYYNPRESEPGSWEDAMKDELDRQRLPRMPWHDAHIALWGPACRDVARHFVQRWNHAKRQKAPNEQAIPLLLPHHHMIIPHYLSENETTDAMNEEVEDSLQQSPFLGSARSSVQDLPFLLPAEDTPEGDHQKSVNASKARQRESISKALKFGTSLYEQRLVRRRENASSFWAVNGLEGKSHLDLQMQEFVDNGDNQELRRNLQLSEKQVSLPIQTDGSFKSREWWDVDAQDRQVPNTEWGDVGPRVQCCCQVVRSVGQWSAGTSQLEEKSIHDAYCSLIGKAEHLIYIENQFFISGLDGDDIIRNRVLEALYIRIIRAYKEKQCFRVIVVLPLLPGFQGSIVGSLWIFTISYEVSYHLVRDKLGSKGGVDDAGGASVRAIMHWQYRTICRGRFSLLQRLTEELGVEAVENYVSFYGLRNYGMLSENGPLMTSQIYVHSKLMIIDDRTVMIGSANINDRSLLGSRDSEIAVILEDTEYLESVMNCKTWKAGRFAHSLRKSLWVEHLGLHYSEADVVKDPICETTYKDVWMSRAQVNTGIYDAVFECIPNDYILSRGALRQMVAKQKDNEEYSTTDLGMAPLIITESYRNGEIKTNNGSPDCLNAIQGHLVCFPLQFLSAEDLRPVFKESEYYASAQVYH</sequence>
<dbReference type="EMBL" id="CM055107">
    <property type="protein sequence ID" value="KAJ7527418.1"/>
    <property type="molecule type" value="Genomic_DNA"/>
</dbReference>